<feature type="region of interest" description="Disordered" evidence="1">
    <location>
        <begin position="46"/>
        <end position="72"/>
    </location>
</feature>
<dbReference type="AlphaFoldDB" id="A0AAV2NAJ2"/>
<keyword evidence="3" id="KW-1185">Reference proteome</keyword>
<proteinExistence type="predicted"/>
<name>A0AAV2NAJ2_9HYME</name>
<protein>
    <submittedName>
        <fullName evidence="2">Uncharacterized protein</fullName>
    </submittedName>
</protein>
<evidence type="ECO:0000313" key="2">
    <source>
        <dbReference type="EMBL" id="CAL1676180.1"/>
    </source>
</evidence>
<gene>
    <name evidence="2" type="ORF">LPLAT_LOCUS2417</name>
</gene>
<organism evidence="2 3">
    <name type="scientific">Lasius platythorax</name>
    <dbReference type="NCBI Taxonomy" id="488582"/>
    <lineage>
        <taxon>Eukaryota</taxon>
        <taxon>Metazoa</taxon>
        <taxon>Ecdysozoa</taxon>
        <taxon>Arthropoda</taxon>
        <taxon>Hexapoda</taxon>
        <taxon>Insecta</taxon>
        <taxon>Pterygota</taxon>
        <taxon>Neoptera</taxon>
        <taxon>Endopterygota</taxon>
        <taxon>Hymenoptera</taxon>
        <taxon>Apocrita</taxon>
        <taxon>Aculeata</taxon>
        <taxon>Formicoidea</taxon>
        <taxon>Formicidae</taxon>
        <taxon>Formicinae</taxon>
        <taxon>Lasius</taxon>
        <taxon>Lasius</taxon>
    </lineage>
</organism>
<accession>A0AAV2NAJ2</accession>
<evidence type="ECO:0000256" key="1">
    <source>
        <dbReference type="SAM" id="MobiDB-lite"/>
    </source>
</evidence>
<dbReference type="Proteomes" id="UP001497644">
    <property type="component" value="Chromosome 11"/>
</dbReference>
<sequence>MMDPLTEPGQQWRVRSALRPWPRPLLVQIEDKFRICRGSTTRDEMLERRWEDPGESPSVRGPVDFPCAGRSQ</sequence>
<dbReference type="EMBL" id="OZ034834">
    <property type="protein sequence ID" value="CAL1676180.1"/>
    <property type="molecule type" value="Genomic_DNA"/>
</dbReference>
<reference evidence="2" key="1">
    <citation type="submission" date="2024-04" db="EMBL/GenBank/DDBJ databases">
        <authorList>
            <consortium name="Molecular Ecology Group"/>
        </authorList>
    </citation>
    <scope>NUCLEOTIDE SEQUENCE</scope>
</reference>
<evidence type="ECO:0000313" key="3">
    <source>
        <dbReference type="Proteomes" id="UP001497644"/>
    </source>
</evidence>